<accession>A0A2M8IWF2</accession>
<dbReference type="AlphaFoldDB" id="A0A2M8IWF2"/>
<dbReference type="SMART" id="SM00983">
    <property type="entry name" value="TPK_B1_binding"/>
    <property type="match status" value="1"/>
</dbReference>
<evidence type="ECO:0000256" key="2">
    <source>
        <dbReference type="ARBA" id="ARBA00022741"/>
    </source>
</evidence>
<keyword evidence="3 7" id="KW-0418">Kinase</keyword>
<dbReference type="InterPro" id="IPR006282">
    <property type="entry name" value="Thi_PPkinase"/>
</dbReference>
<keyword evidence="4" id="KW-0067">ATP-binding</keyword>
<keyword evidence="2" id="KW-0547">Nucleotide-binding</keyword>
<evidence type="ECO:0000256" key="4">
    <source>
        <dbReference type="ARBA" id="ARBA00022840"/>
    </source>
</evidence>
<dbReference type="CDD" id="cd07995">
    <property type="entry name" value="TPK"/>
    <property type="match status" value="1"/>
</dbReference>
<keyword evidence="8" id="KW-1185">Reference proteome</keyword>
<dbReference type="RefSeq" id="WP_100164209.1">
    <property type="nucleotide sequence ID" value="NZ_PGTB01000133.1"/>
</dbReference>
<evidence type="ECO:0000313" key="7">
    <source>
        <dbReference type="EMBL" id="PJE34870.1"/>
    </source>
</evidence>
<keyword evidence="1" id="KW-0808">Transferase</keyword>
<dbReference type="Pfam" id="PF04265">
    <property type="entry name" value="TPK_B1_binding"/>
    <property type="match status" value="1"/>
</dbReference>
<dbReference type="Pfam" id="PF04263">
    <property type="entry name" value="TPK_catalytic"/>
    <property type="match status" value="1"/>
</dbReference>
<evidence type="ECO:0000259" key="6">
    <source>
        <dbReference type="SMART" id="SM00983"/>
    </source>
</evidence>
<dbReference type="GO" id="GO:0016301">
    <property type="term" value="F:kinase activity"/>
    <property type="evidence" value="ECO:0007669"/>
    <property type="project" value="UniProtKB-KW"/>
</dbReference>
<dbReference type="EC" id="2.7.6.2" evidence="5"/>
<dbReference type="OrthoDB" id="7057856at2"/>
<dbReference type="InterPro" id="IPR007371">
    <property type="entry name" value="TPK_catalytic"/>
</dbReference>
<dbReference type="GO" id="GO:0004788">
    <property type="term" value="F:thiamine diphosphokinase activity"/>
    <property type="evidence" value="ECO:0007669"/>
    <property type="project" value="UniProtKB-UniRule"/>
</dbReference>
<dbReference type="InterPro" id="IPR036759">
    <property type="entry name" value="TPK_catalytic_sf"/>
</dbReference>
<dbReference type="Gene3D" id="3.40.50.10240">
    <property type="entry name" value="Thiamin pyrophosphokinase, catalytic domain"/>
    <property type="match status" value="1"/>
</dbReference>
<comment type="caution">
    <text evidence="7">The sequence shown here is derived from an EMBL/GenBank/DDBJ whole genome shotgun (WGS) entry which is preliminary data.</text>
</comment>
<dbReference type="InterPro" id="IPR036371">
    <property type="entry name" value="TPK_B1-bd_sf"/>
</dbReference>
<dbReference type="PANTHER" id="PTHR41299:SF1">
    <property type="entry name" value="THIAMINE PYROPHOSPHOKINASE"/>
    <property type="match status" value="1"/>
</dbReference>
<dbReference type="GO" id="GO:0030975">
    <property type="term" value="F:thiamine binding"/>
    <property type="evidence" value="ECO:0007669"/>
    <property type="project" value="InterPro"/>
</dbReference>
<dbReference type="GO" id="GO:0009229">
    <property type="term" value="P:thiamine diphosphate biosynthetic process"/>
    <property type="evidence" value="ECO:0007669"/>
    <property type="project" value="InterPro"/>
</dbReference>
<dbReference type="SUPFAM" id="SSF63999">
    <property type="entry name" value="Thiamin pyrophosphokinase, catalytic domain"/>
    <property type="match status" value="1"/>
</dbReference>
<dbReference type="EMBL" id="PGTB01000133">
    <property type="protein sequence ID" value="PJE34870.1"/>
    <property type="molecule type" value="Genomic_DNA"/>
</dbReference>
<evidence type="ECO:0000256" key="3">
    <source>
        <dbReference type="ARBA" id="ARBA00022777"/>
    </source>
</evidence>
<dbReference type="PANTHER" id="PTHR41299">
    <property type="entry name" value="THIAMINE PYROPHOSPHOKINASE"/>
    <property type="match status" value="1"/>
</dbReference>
<dbReference type="NCBIfam" id="TIGR01378">
    <property type="entry name" value="thi_PPkinase"/>
    <property type="match status" value="1"/>
</dbReference>
<dbReference type="SUPFAM" id="SSF63862">
    <property type="entry name" value="Thiamin pyrophosphokinase, substrate-binding domain"/>
    <property type="match status" value="1"/>
</dbReference>
<protein>
    <recommendedName>
        <fullName evidence="5">Thiamine diphosphokinase</fullName>
        <ecNumber evidence="5">2.7.6.2</ecNumber>
    </recommendedName>
</protein>
<dbReference type="GO" id="GO:0005524">
    <property type="term" value="F:ATP binding"/>
    <property type="evidence" value="ECO:0007669"/>
    <property type="project" value="UniProtKB-KW"/>
</dbReference>
<dbReference type="InterPro" id="IPR053149">
    <property type="entry name" value="TPK"/>
</dbReference>
<name>A0A2M8IWF2_9RHOB</name>
<sequence length="226" mass="23508">MINTIIRSDAPVTLVGGGRAGAEDLRAALDLAPRLVAADSGAALALAAGHLPEAVIGDFDSITDADKARLPPYRLFHIAEQDSTDFEKALSRIAAPLVLAVGFLGARVDHQLAALNVLVRQAAPRCILIGEYEVIFHLPASVHLDLQPGDVVSLFPLAPVTGRSSGLEWPIDGLELAPQGRVGTSNRALGPVSIDTDGPGLLALLPRARLHQAIDALTALPDAAVS</sequence>
<evidence type="ECO:0000256" key="5">
    <source>
        <dbReference type="NCBIfam" id="TIGR01378"/>
    </source>
</evidence>
<dbReference type="Proteomes" id="UP000231553">
    <property type="component" value="Unassembled WGS sequence"/>
</dbReference>
<feature type="domain" description="Thiamin pyrophosphokinase thiamin-binding" evidence="6">
    <location>
        <begin position="130"/>
        <end position="197"/>
    </location>
</feature>
<evidence type="ECO:0000313" key="8">
    <source>
        <dbReference type="Proteomes" id="UP000231553"/>
    </source>
</evidence>
<proteinExistence type="predicted"/>
<reference evidence="7 8" key="1">
    <citation type="journal article" date="2018" name="Int. J. Syst. Evol. Microbiol.">
        <title>Pseudooceanicola lipolyticus sp. nov., a marine alphaproteobacterium, reclassification of Oceanicola flagellatus as Pseudooceanicola flagellatus comb. nov. and emended description of the genus Pseudooceanicola.</title>
        <authorList>
            <person name="Huang M.-M."/>
            <person name="Guo L.-L."/>
            <person name="Wu Y.-H."/>
            <person name="Lai Q.-L."/>
            <person name="Shao Z.-Z."/>
            <person name="Wang C.-S."/>
            <person name="Wu M."/>
            <person name="Xu X.-W."/>
        </authorList>
    </citation>
    <scope>NUCLEOTIDE SEQUENCE [LARGE SCALE GENOMIC DNA]</scope>
    <source>
        <strain evidence="7 8">157</strain>
    </source>
</reference>
<evidence type="ECO:0000256" key="1">
    <source>
        <dbReference type="ARBA" id="ARBA00022679"/>
    </source>
</evidence>
<dbReference type="InterPro" id="IPR007373">
    <property type="entry name" value="Thiamin_PyroPKinase_B1-bd"/>
</dbReference>
<organism evidence="7 8">
    <name type="scientific">Pseudooceanicola lipolyticus</name>
    <dbReference type="NCBI Taxonomy" id="2029104"/>
    <lineage>
        <taxon>Bacteria</taxon>
        <taxon>Pseudomonadati</taxon>
        <taxon>Pseudomonadota</taxon>
        <taxon>Alphaproteobacteria</taxon>
        <taxon>Rhodobacterales</taxon>
        <taxon>Paracoccaceae</taxon>
        <taxon>Pseudooceanicola</taxon>
    </lineage>
</organism>
<dbReference type="GO" id="GO:0006772">
    <property type="term" value="P:thiamine metabolic process"/>
    <property type="evidence" value="ECO:0007669"/>
    <property type="project" value="UniProtKB-UniRule"/>
</dbReference>
<gene>
    <name evidence="7" type="ORF">CVM52_20095</name>
</gene>